<evidence type="ECO:0000259" key="6">
    <source>
        <dbReference type="Pfam" id="PF07732"/>
    </source>
</evidence>
<reference evidence="7 8" key="1">
    <citation type="journal article" date="2019" name="Environ. Microbiol.">
        <title>At the nexus of three kingdoms: the genome of the mycorrhizal fungus Gigaspora margarita provides insights into plant, endobacterial and fungal interactions.</title>
        <authorList>
            <person name="Venice F."/>
            <person name="Ghignone S."/>
            <person name="Salvioli di Fossalunga A."/>
            <person name="Amselem J."/>
            <person name="Novero M."/>
            <person name="Xianan X."/>
            <person name="Sedzielewska Toro K."/>
            <person name="Morin E."/>
            <person name="Lipzen A."/>
            <person name="Grigoriev I.V."/>
            <person name="Henrissat B."/>
            <person name="Martin F.M."/>
            <person name="Bonfante P."/>
        </authorList>
    </citation>
    <scope>NUCLEOTIDE SEQUENCE [LARGE SCALE GENOMIC DNA]</scope>
    <source>
        <strain evidence="7 8">BEG34</strain>
    </source>
</reference>
<gene>
    <name evidence="7" type="ORF">F8M41_000802</name>
</gene>
<evidence type="ECO:0000256" key="4">
    <source>
        <dbReference type="ARBA" id="ARBA00023008"/>
    </source>
</evidence>
<dbReference type="InterPro" id="IPR008972">
    <property type="entry name" value="Cupredoxin"/>
</dbReference>
<dbReference type="AlphaFoldDB" id="A0A8H3XHZ2"/>
<dbReference type="Pfam" id="PF07731">
    <property type="entry name" value="Cu-oxidase_2"/>
    <property type="match status" value="1"/>
</dbReference>
<evidence type="ECO:0000313" key="8">
    <source>
        <dbReference type="Proteomes" id="UP000439903"/>
    </source>
</evidence>
<dbReference type="InterPro" id="IPR033138">
    <property type="entry name" value="Cu_oxidase_CS"/>
</dbReference>
<dbReference type="PANTHER" id="PTHR11709">
    <property type="entry name" value="MULTI-COPPER OXIDASE"/>
    <property type="match status" value="1"/>
</dbReference>
<sequence length="348" mass="39925">MWKADIPCTEENIRWAIIVMAVHRVSTSIHYHGFFQRGTNWYDGVPEQSQCPIPNNTTFIYNFTVPDQSGTFWYHSHHLAHKGLEPRPDNGLINGRNNYNCKWAPVSYKCIDDVGLSKFNFVPGKRYRLRVINTSALLSFHFQLMNMQWIGVVNGSTCAVDVDNPTINQILLKNQTLFQPNQNVIGQFNTSQVIDIVVYNGVTGEHPFHLHGHTFWVLGSGPVDTKPDFSKLNIFDPIKRDTATISPEEWIVIRFEANNPGIWAFHCHIEWHVEAGLVAQFIELPHELRKLKPPSNWEQLCIKSPNPYNDLILQSEQRTIIDDMRNVDTLIKILVGIGENWNLIGIIC</sequence>
<evidence type="ECO:0000256" key="2">
    <source>
        <dbReference type="ARBA" id="ARBA00022723"/>
    </source>
</evidence>
<dbReference type="PROSITE" id="PS00080">
    <property type="entry name" value="MULTICOPPER_OXIDASE2"/>
    <property type="match status" value="1"/>
</dbReference>
<dbReference type="SUPFAM" id="SSF49503">
    <property type="entry name" value="Cupredoxins"/>
    <property type="match status" value="3"/>
</dbReference>
<name>A0A8H3XHZ2_GIGMA</name>
<feature type="domain" description="Plastocyanin-like" evidence="6">
    <location>
        <begin position="25"/>
        <end position="81"/>
    </location>
</feature>
<keyword evidence="2" id="KW-0479">Metal-binding</keyword>
<evidence type="ECO:0000256" key="3">
    <source>
        <dbReference type="ARBA" id="ARBA00023002"/>
    </source>
</evidence>
<dbReference type="Proteomes" id="UP000439903">
    <property type="component" value="Unassembled WGS sequence"/>
</dbReference>
<dbReference type="InterPro" id="IPR011706">
    <property type="entry name" value="Cu-oxidase_C"/>
</dbReference>
<dbReference type="Pfam" id="PF07732">
    <property type="entry name" value="Cu-oxidase_3"/>
    <property type="match status" value="1"/>
</dbReference>
<evidence type="ECO:0000313" key="7">
    <source>
        <dbReference type="EMBL" id="KAF0459157.1"/>
    </source>
</evidence>
<protein>
    <submittedName>
        <fullName evidence="7">Multicopper oxidase</fullName>
    </submittedName>
</protein>
<keyword evidence="8" id="KW-1185">Reference proteome</keyword>
<accession>A0A8H3XHZ2</accession>
<feature type="domain" description="Plastocyanin-like" evidence="5">
    <location>
        <begin position="168"/>
        <end position="285"/>
    </location>
</feature>
<keyword evidence="3" id="KW-0560">Oxidoreductase</keyword>
<dbReference type="OrthoDB" id="2121828at2759"/>
<dbReference type="Gene3D" id="2.60.40.420">
    <property type="entry name" value="Cupredoxins - blue copper proteins"/>
    <property type="match status" value="2"/>
</dbReference>
<evidence type="ECO:0000256" key="1">
    <source>
        <dbReference type="ARBA" id="ARBA00010609"/>
    </source>
</evidence>
<dbReference type="GO" id="GO:0005507">
    <property type="term" value="F:copper ion binding"/>
    <property type="evidence" value="ECO:0007669"/>
    <property type="project" value="InterPro"/>
</dbReference>
<proteinExistence type="inferred from homology"/>
<dbReference type="PROSITE" id="PS00079">
    <property type="entry name" value="MULTICOPPER_OXIDASE1"/>
    <property type="match status" value="1"/>
</dbReference>
<dbReference type="GO" id="GO:0016491">
    <property type="term" value="F:oxidoreductase activity"/>
    <property type="evidence" value="ECO:0007669"/>
    <property type="project" value="UniProtKB-KW"/>
</dbReference>
<evidence type="ECO:0000259" key="5">
    <source>
        <dbReference type="Pfam" id="PF07731"/>
    </source>
</evidence>
<dbReference type="InterPro" id="IPR002355">
    <property type="entry name" value="Cu_oxidase_Cu_BS"/>
</dbReference>
<organism evidence="7 8">
    <name type="scientific">Gigaspora margarita</name>
    <dbReference type="NCBI Taxonomy" id="4874"/>
    <lineage>
        <taxon>Eukaryota</taxon>
        <taxon>Fungi</taxon>
        <taxon>Fungi incertae sedis</taxon>
        <taxon>Mucoromycota</taxon>
        <taxon>Glomeromycotina</taxon>
        <taxon>Glomeromycetes</taxon>
        <taxon>Diversisporales</taxon>
        <taxon>Gigasporaceae</taxon>
        <taxon>Gigaspora</taxon>
    </lineage>
</organism>
<keyword evidence="4" id="KW-0186">Copper</keyword>
<dbReference type="EMBL" id="WTPW01001064">
    <property type="protein sequence ID" value="KAF0459157.1"/>
    <property type="molecule type" value="Genomic_DNA"/>
</dbReference>
<dbReference type="PANTHER" id="PTHR11709:SF511">
    <property type="entry name" value="LACCASE"/>
    <property type="match status" value="1"/>
</dbReference>
<dbReference type="InterPro" id="IPR045087">
    <property type="entry name" value="Cu-oxidase_fam"/>
</dbReference>
<comment type="caution">
    <text evidence="7">The sequence shown here is derived from an EMBL/GenBank/DDBJ whole genome shotgun (WGS) entry which is preliminary data.</text>
</comment>
<comment type="similarity">
    <text evidence="1">Belongs to the multicopper oxidase family.</text>
</comment>
<dbReference type="InterPro" id="IPR011707">
    <property type="entry name" value="Cu-oxidase-like_N"/>
</dbReference>